<proteinExistence type="predicted"/>
<evidence type="ECO:0000313" key="1">
    <source>
        <dbReference type="EMBL" id="GGS33608.1"/>
    </source>
</evidence>
<dbReference type="RefSeq" id="WP_189210996.1">
    <property type="nucleotide sequence ID" value="NZ_BMRB01000002.1"/>
</dbReference>
<protein>
    <submittedName>
        <fullName evidence="1">Uncharacterized protein</fullName>
    </submittedName>
</protein>
<dbReference type="Proteomes" id="UP000660680">
    <property type="component" value="Unassembled WGS sequence"/>
</dbReference>
<reference evidence="1" key="2">
    <citation type="submission" date="2020-09" db="EMBL/GenBank/DDBJ databases">
        <authorList>
            <person name="Sun Q."/>
            <person name="Ohkuma M."/>
        </authorList>
    </citation>
    <scope>NUCLEOTIDE SEQUENCE</scope>
    <source>
        <strain evidence="1">JCM 3276</strain>
    </source>
</reference>
<dbReference type="EMBL" id="BMRB01000002">
    <property type="protein sequence ID" value="GGS33608.1"/>
    <property type="molecule type" value="Genomic_DNA"/>
</dbReference>
<sequence length="316" mass="33437">MDGIGVEVDFDGASVVVTATNAVAEALFGPRLVIPRAEIAAATLTPARPLRSGVLELTMRDGGRHRLRFPHEQRPAFAELAARLRPGAVVLHGRGSFDQAVTGESHCFTALRALTGSGTGERVTVAELRPDDDGVRVLMDDHVVGHLPPEAVDAYGPALRQVAVALCRARLWWSYEQRGLGFIAAVSLDLADPAEVLPLNEPDPGPHVELPPGRTYPLRTEYLETLAAALAKAYCPGRGLVYGSLHAEDGTVAVRVDGRRVGALPTTTAAAFAPLVRRFAAAGLTCYADVALTGTAHAIEARLRAAAPEDILPGLY</sequence>
<reference evidence="1" key="1">
    <citation type="journal article" date="2014" name="Int. J. Syst. Evol. Microbiol.">
        <title>Complete genome sequence of Corynebacterium casei LMG S-19264T (=DSM 44701T), isolated from a smear-ripened cheese.</title>
        <authorList>
            <consortium name="US DOE Joint Genome Institute (JGI-PGF)"/>
            <person name="Walter F."/>
            <person name="Albersmeier A."/>
            <person name="Kalinowski J."/>
            <person name="Ruckert C."/>
        </authorList>
    </citation>
    <scope>NUCLEOTIDE SEQUENCE</scope>
    <source>
        <strain evidence="1">JCM 3276</strain>
    </source>
</reference>
<keyword evidence="2" id="KW-1185">Reference proteome</keyword>
<dbReference type="AlphaFoldDB" id="A0A918GF67"/>
<gene>
    <name evidence="1" type="ORF">GCM10010171_29830</name>
</gene>
<accession>A0A918GF67</accession>
<evidence type="ECO:0000313" key="2">
    <source>
        <dbReference type="Proteomes" id="UP000660680"/>
    </source>
</evidence>
<comment type="caution">
    <text evidence="1">The sequence shown here is derived from an EMBL/GenBank/DDBJ whole genome shotgun (WGS) entry which is preliminary data.</text>
</comment>
<name>A0A918GF67_9PSEU</name>
<organism evidence="1 2">
    <name type="scientific">Actinokineospora fastidiosa</name>
    <dbReference type="NCBI Taxonomy" id="1816"/>
    <lineage>
        <taxon>Bacteria</taxon>
        <taxon>Bacillati</taxon>
        <taxon>Actinomycetota</taxon>
        <taxon>Actinomycetes</taxon>
        <taxon>Pseudonocardiales</taxon>
        <taxon>Pseudonocardiaceae</taxon>
        <taxon>Actinokineospora</taxon>
    </lineage>
</organism>